<dbReference type="AlphaFoldDB" id="A0A8T0XCH1"/>
<evidence type="ECO:0000313" key="1">
    <source>
        <dbReference type="EMBL" id="KAG2657770.1"/>
    </source>
</evidence>
<dbReference type="EMBL" id="CM029037">
    <property type="protein sequence ID" value="KAG2657770.1"/>
    <property type="molecule type" value="Genomic_DNA"/>
</dbReference>
<gene>
    <name evidence="1" type="ORF">PVAP13_1KG172300</name>
</gene>
<name>A0A8T0XCH1_PANVG</name>
<sequence>MQACGGLLSADVRRGGRWRSTFLQMPTSMENCGFTRWVNPSPIHPHQEYIYYLQNCIFDLEREVSSFYPDEAEDDNGNSADSQEASCTDPYCNCPCHKKNMPPPPPPSAMGGYCGEGSTQFAMWDNY</sequence>
<reference evidence="1" key="1">
    <citation type="submission" date="2020-05" db="EMBL/GenBank/DDBJ databases">
        <title>WGS assembly of Panicum virgatum.</title>
        <authorList>
            <person name="Lovell J.T."/>
            <person name="Jenkins J."/>
            <person name="Shu S."/>
            <person name="Juenger T.E."/>
            <person name="Schmutz J."/>
        </authorList>
    </citation>
    <scope>NUCLEOTIDE SEQUENCE</scope>
    <source>
        <strain evidence="1">AP13</strain>
    </source>
</reference>
<organism evidence="1 2">
    <name type="scientific">Panicum virgatum</name>
    <name type="common">Blackwell switchgrass</name>
    <dbReference type="NCBI Taxonomy" id="38727"/>
    <lineage>
        <taxon>Eukaryota</taxon>
        <taxon>Viridiplantae</taxon>
        <taxon>Streptophyta</taxon>
        <taxon>Embryophyta</taxon>
        <taxon>Tracheophyta</taxon>
        <taxon>Spermatophyta</taxon>
        <taxon>Magnoliopsida</taxon>
        <taxon>Liliopsida</taxon>
        <taxon>Poales</taxon>
        <taxon>Poaceae</taxon>
        <taxon>PACMAD clade</taxon>
        <taxon>Panicoideae</taxon>
        <taxon>Panicodae</taxon>
        <taxon>Paniceae</taxon>
        <taxon>Panicinae</taxon>
        <taxon>Panicum</taxon>
        <taxon>Panicum sect. Hiantes</taxon>
    </lineage>
</organism>
<accession>A0A8T0XCH1</accession>
<keyword evidence="2" id="KW-1185">Reference proteome</keyword>
<dbReference type="Proteomes" id="UP000823388">
    <property type="component" value="Chromosome 1K"/>
</dbReference>
<comment type="caution">
    <text evidence="1">The sequence shown here is derived from an EMBL/GenBank/DDBJ whole genome shotgun (WGS) entry which is preliminary data.</text>
</comment>
<protein>
    <submittedName>
        <fullName evidence="1">Uncharacterized protein</fullName>
    </submittedName>
</protein>
<proteinExistence type="predicted"/>
<evidence type="ECO:0000313" key="2">
    <source>
        <dbReference type="Proteomes" id="UP000823388"/>
    </source>
</evidence>